<dbReference type="EMBL" id="BRXW01000707">
    <property type="protein sequence ID" value="GMH75002.1"/>
    <property type="molecule type" value="Genomic_DNA"/>
</dbReference>
<feature type="region of interest" description="Disordered" evidence="1">
    <location>
        <begin position="33"/>
        <end position="79"/>
    </location>
</feature>
<comment type="caution">
    <text evidence="2">The sequence shown here is derived from an EMBL/GenBank/DDBJ whole genome shotgun (WGS) entry which is preliminary data.</text>
</comment>
<evidence type="ECO:0000313" key="2">
    <source>
        <dbReference type="EMBL" id="GMH75002.1"/>
    </source>
</evidence>
<evidence type="ECO:0000256" key="1">
    <source>
        <dbReference type="SAM" id="MobiDB-lite"/>
    </source>
</evidence>
<name>A0A9W7EDM9_9STRA</name>
<evidence type="ECO:0000313" key="3">
    <source>
        <dbReference type="Proteomes" id="UP001165122"/>
    </source>
</evidence>
<dbReference type="Proteomes" id="UP001165122">
    <property type="component" value="Unassembled WGS sequence"/>
</dbReference>
<accession>A0A9W7EDM9</accession>
<sequence length="79" mass="8938">MFWFPACFSLLTSRMKSVKVEKKSADILTSVHERLNVDTKSKKRRKSNATKPFDRSKDETEQAASDLDSSIGAASRESR</sequence>
<gene>
    <name evidence="2" type="ORF">TrLO_g8786</name>
</gene>
<keyword evidence="3" id="KW-1185">Reference proteome</keyword>
<protein>
    <submittedName>
        <fullName evidence="2">Uncharacterized protein</fullName>
    </submittedName>
</protein>
<dbReference type="AlphaFoldDB" id="A0A9W7EDM9"/>
<reference evidence="3" key="1">
    <citation type="journal article" date="2023" name="Commun. Biol.">
        <title>Genome analysis of Parmales, the sister group of diatoms, reveals the evolutionary specialization of diatoms from phago-mixotrophs to photoautotrophs.</title>
        <authorList>
            <person name="Ban H."/>
            <person name="Sato S."/>
            <person name="Yoshikawa S."/>
            <person name="Yamada K."/>
            <person name="Nakamura Y."/>
            <person name="Ichinomiya M."/>
            <person name="Sato N."/>
            <person name="Blanc-Mathieu R."/>
            <person name="Endo H."/>
            <person name="Kuwata A."/>
            <person name="Ogata H."/>
        </authorList>
    </citation>
    <scope>NUCLEOTIDE SEQUENCE [LARGE SCALE GENOMIC DNA]</scope>
    <source>
        <strain evidence="3">NIES 3700</strain>
    </source>
</reference>
<organism evidence="2 3">
    <name type="scientific">Triparma laevis f. longispina</name>
    <dbReference type="NCBI Taxonomy" id="1714387"/>
    <lineage>
        <taxon>Eukaryota</taxon>
        <taxon>Sar</taxon>
        <taxon>Stramenopiles</taxon>
        <taxon>Ochrophyta</taxon>
        <taxon>Bolidophyceae</taxon>
        <taxon>Parmales</taxon>
        <taxon>Triparmaceae</taxon>
        <taxon>Triparma</taxon>
    </lineage>
</organism>
<proteinExistence type="predicted"/>